<sequence length="147" mass="15561">MTVMCNRGLQAADGPYVPGQGQGSKDGEAVRISPESGCAGGTEDVDLEDVIRQAFGTVGGLFNSCADKMQAMNDRFDRGELDDLKDAVKLAREMRGATLVMIEERNRIEKLRKDVAGGCGGAGALDLDAAREEIGRRLACLRRAAGG</sequence>
<reference evidence="3" key="1">
    <citation type="submission" date="2018-07" db="EMBL/GenBank/DDBJ databases">
        <title>Genome sequencing of Paracoccus sp. SC2-6.</title>
        <authorList>
            <person name="Heo J."/>
            <person name="Kim S.-J."/>
            <person name="Kwon S.-W."/>
        </authorList>
    </citation>
    <scope>NUCLEOTIDE SEQUENCE [LARGE SCALE GENOMIC DNA]</scope>
    <source>
        <strain evidence="3">SC2-6</strain>
    </source>
</reference>
<dbReference type="Proteomes" id="UP000252023">
    <property type="component" value="Chromosome"/>
</dbReference>
<evidence type="ECO:0000313" key="3">
    <source>
        <dbReference type="Proteomes" id="UP000252023"/>
    </source>
</evidence>
<dbReference type="RefSeq" id="WP_114076463.1">
    <property type="nucleotide sequence ID" value="NZ_CP030918.1"/>
</dbReference>
<dbReference type="OrthoDB" id="7873197at2"/>
<protein>
    <submittedName>
        <fullName evidence="2">Permease</fullName>
    </submittedName>
</protein>
<keyword evidence="3" id="KW-1185">Reference proteome</keyword>
<feature type="region of interest" description="Disordered" evidence="1">
    <location>
        <begin position="14"/>
        <end position="41"/>
    </location>
</feature>
<proteinExistence type="predicted"/>
<dbReference type="AlphaFoldDB" id="A0A344PL89"/>
<name>A0A344PL89_9RHOB</name>
<evidence type="ECO:0000256" key="1">
    <source>
        <dbReference type="SAM" id="MobiDB-lite"/>
    </source>
</evidence>
<gene>
    <name evidence="2" type="ORF">DRW48_10935</name>
</gene>
<organism evidence="2 3">
    <name type="scientific">Paracoccus suum</name>
    <dbReference type="NCBI Taxonomy" id="2259340"/>
    <lineage>
        <taxon>Bacteria</taxon>
        <taxon>Pseudomonadati</taxon>
        <taxon>Pseudomonadota</taxon>
        <taxon>Alphaproteobacteria</taxon>
        <taxon>Rhodobacterales</taxon>
        <taxon>Paracoccaceae</taxon>
        <taxon>Paracoccus</taxon>
    </lineage>
</organism>
<evidence type="ECO:0000313" key="2">
    <source>
        <dbReference type="EMBL" id="AXC50144.1"/>
    </source>
</evidence>
<dbReference type="KEGG" id="pars:DRW48_10935"/>
<dbReference type="EMBL" id="CP030918">
    <property type="protein sequence ID" value="AXC50144.1"/>
    <property type="molecule type" value="Genomic_DNA"/>
</dbReference>
<accession>A0A344PL89</accession>